<evidence type="ECO:0000313" key="2">
    <source>
        <dbReference type="EMBL" id="RSK70626.1"/>
    </source>
</evidence>
<dbReference type="EMBL" id="RWHU01000001">
    <property type="protein sequence ID" value="RSK70626.1"/>
    <property type="molecule type" value="Genomic_DNA"/>
</dbReference>
<organism evidence="2 3">
    <name type="scientific">Enterobacter huaxiensis</name>
    <dbReference type="NCBI Taxonomy" id="2494702"/>
    <lineage>
        <taxon>Bacteria</taxon>
        <taxon>Pseudomonadati</taxon>
        <taxon>Pseudomonadota</taxon>
        <taxon>Gammaproteobacteria</taxon>
        <taxon>Enterobacterales</taxon>
        <taxon>Enterobacteriaceae</taxon>
        <taxon>Enterobacter</taxon>
    </lineage>
</organism>
<evidence type="ECO:0000256" key="1">
    <source>
        <dbReference type="SAM" id="Phobius"/>
    </source>
</evidence>
<keyword evidence="1" id="KW-0812">Transmembrane</keyword>
<dbReference type="RefSeq" id="WP_119937334.1">
    <property type="nucleotide sequence ID" value="NZ_CAMLPR010000009.1"/>
</dbReference>
<name>A0A3R9PZ23_9ENTR</name>
<protein>
    <submittedName>
        <fullName evidence="2">Uncharacterized protein</fullName>
    </submittedName>
</protein>
<feature type="transmembrane region" description="Helical" evidence="1">
    <location>
        <begin position="7"/>
        <end position="24"/>
    </location>
</feature>
<evidence type="ECO:0000313" key="3">
    <source>
        <dbReference type="Proteomes" id="UP000276389"/>
    </source>
</evidence>
<comment type="caution">
    <text evidence="2">The sequence shown here is derived from an EMBL/GenBank/DDBJ whole genome shotgun (WGS) entry which is preliminary data.</text>
</comment>
<feature type="transmembrane region" description="Helical" evidence="1">
    <location>
        <begin position="30"/>
        <end position="50"/>
    </location>
</feature>
<proteinExistence type="predicted"/>
<sequence length="155" mass="17593">MTAKEKVFYFWGVMDAVGAVYYSYGSWEFLGGNWVLATVNLGMIFYLAMFGGVDEMLKGTYYLIYTLTPLTLILSSWFFFKKKYYAVEFAMAQEIFRIIALRCSLPLLPMIVSGFGWSGLTINISILVFSEILKIGSLIYVIKKQPATNITSESK</sequence>
<gene>
    <name evidence="2" type="ORF">EJE24_02300</name>
</gene>
<accession>A0A3R9PZ23</accession>
<dbReference type="Proteomes" id="UP000276389">
    <property type="component" value="Unassembled WGS sequence"/>
</dbReference>
<dbReference type="AlphaFoldDB" id="A0A3R9PZ23"/>
<feature type="transmembrane region" description="Helical" evidence="1">
    <location>
        <begin position="62"/>
        <end position="80"/>
    </location>
</feature>
<dbReference type="OrthoDB" id="6922075at2"/>
<reference evidence="2 3" key="1">
    <citation type="submission" date="2018-12" db="EMBL/GenBank/DDBJ databases">
        <title>The Genome Submission of two Enterobacter spp. strains.</title>
        <authorList>
            <person name="Wu W."/>
            <person name="Wei L."/>
            <person name="Feng Y."/>
            <person name="Zong Z."/>
        </authorList>
    </citation>
    <scope>NUCLEOTIDE SEQUENCE [LARGE SCALE GENOMIC DNA]</scope>
    <source>
        <strain evidence="2 3">WCHEHu045002</strain>
    </source>
</reference>
<keyword evidence="1" id="KW-0472">Membrane</keyword>
<feature type="transmembrane region" description="Helical" evidence="1">
    <location>
        <begin position="115"/>
        <end position="142"/>
    </location>
</feature>
<keyword evidence="1" id="KW-1133">Transmembrane helix</keyword>